<dbReference type="FunFam" id="1.10.357.90:FF:000002">
    <property type="entry name" value="Telomerase reverse transcriptase"/>
    <property type="match status" value="1"/>
</dbReference>
<evidence type="ECO:0000256" key="5">
    <source>
        <dbReference type="ARBA" id="ARBA00022679"/>
    </source>
</evidence>
<evidence type="ECO:0000313" key="16">
    <source>
        <dbReference type="EnsemblPlants" id="ORGLA12G0086500.1"/>
    </source>
</evidence>
<protein>
    <recommendedName>
        <fullName evidence="3 14">Telomerase reverse transcriptase</fullName>
        <ecNumber evidence="2 14">2.7.7.49</ecNumber>
    </recommendedName>
    <alternativeName>
        <fullName evidence="14">Telomerase catalytic subunit</fullName>
    </alternativeName>
</protein>
<dbReference type="PANTHER" id="PTHR12066:SF0">
    <property type="entry name" value="TELOMERASE REVERSE TRANSCRIPTASE"/>
    <property type="match status" value="1"/>
</dbReference>
<dbReference type="EC" id="2.7.7.49" evidence="2 14"/>
<dbReference type="GO" id="GO:0007004">
    <property type="term" value="P:telomere maintenance via telomerase"/>
    <property type="evidence" value="ECO:0007669"/>
    <property type="project" value="TreeGrafter"/>
</dbReference>
<dbReference type="GO" id="GO:0000781">
    <property type="term" value="C:chromosome, telomeric region"/>
    <property type="evidence" value="ECO:0007669"/>
    <property type="project" value="UniProtKB-SubCell"/>
</dbReference>
<dbReference type="PANTHER" id="PTHR12066">
    <property type="entry name" value="TELOMERASE REVERSE TRANSCRIPTASE"/>
    <property type="match status" value="1"/>
</dbReference>
<evidence type="ECO:0000256" key="13">
    <source>
        <dbReference type="ARBA" id="ARBA00048173"/>
    </source>
</evidence>
<dbReference type="RefSeq" id="XP_052138357.1">
    <property type="nucleotide sequence ID" value="XM_052282397.1"/>
</dbReference>
<dbReference type="GO" id="GO:0070034">
    <property type="term" value="F:telomerase RNA binding"/>
    <property type="evidence" value="ECO:0007669"/>
    <property type="project" value="TreeGrafter"/>
</dbReference>
<dbReference type="KEGG" id="ogl:127757003"/>
<dbReference type="Gramene" id="ORGLA12G0086500.1">
    <property type="protein sequence ID" value="ORGLA12G0086500.1"/>
    <property type="gene ID" value="ORGLA12G0086500"/>
</dbReference>
<dbReference type="HOGENOM" id="CLU_001996_1_0_1"/>
<dbReference type="PROSITE" id="PS50878">
    <property type="entry name" value="RT_POL"/>
    <property type="match status" value="1"/>
</dbReference>
<keyword evidence="9 14" id="KW-0779">Telomere</keyword>
<dbReference type="STRING" id="4538.I1R5Q9"/>
<evidence type="ECO:0000256" key="2">
    <source>
        <dbReference type="ARBA" id="ARBA00012493"/>
    </source>
</evidence>
<dbReference type="InterPro" id="IPR049139">
    <property type="entry name" value="TERT_C"/>
</dbReference>
<dbReference type="SUPFAM" id="SSF56672">
    <property type="entry name" value="DNA/RNA polymerases"/>
    <property type="match status" value="1"/>
</dbReference>
<evidence type="ECO:0000256" key="4">
    <source>
        <dbReference type="ARBA" id="ARBA00022454"/>
    </source>
</evidence>
<keyword evidence="11" id="KW-0238">DNA-binding</keyword>
<keyword evidence="17" id="KW-1185">Reference proteome</keyword>
<keyword evidence="10 14" id="KW-0695">RNA-directed DNA polymerase</keyword>
<dbReference type="Gene3D" id="1.10.357.90">
    <property type="match status" value="1"/>
</dbReference>
<evidence type="ECO:0000259" key="15">
    <source>
        <dbReference type="PROSITE" id="PS50878"/>
    </source>
</evidence>
<dbReference type="GeneID" id="127757003"/>
<evidence type="ECO:0000256" key="9">
    <source>
        <dbReference type="ARBA" id="ARBA00022895"/>
    </source>
</evidence>
<keyword evidence="4 14" id="KW-0158">Chromosome</keyword>
<dbReference type="InterPro" id="IPR021891">
    <property type="entry name" value="Telomerase_RBD"/>
</dbReference>
<evidence type="ECO:0000256" key="7">
    <source>
        <dbReference type="ARBA" id="ARBA00022723"/>
    </source>
</evidence>
<dbReference type="GO" id="GO:0042162">
    <property type="term" value="F:telomeric DNA binding"/>
    <property type="evidence" value="ECO:0007669"/>
    <property type="project" value="TreeGrafter"/>
</dbReference>
<dbReference type="OMA" id="SYKAVQW"/>
<evidence type="ECO:0000256" key="10">
    <source>
        <dbReference type="ARBA" id="ARBA00022918"/>
    </source>
</evidence>
<name>I1R5Q9_ORYGL</name>
<dbReference type="AlphaFoldDB" id="I1R5Q9"/>
<gene>
    <name evidence="16" type="primary">LOC127757003</name>
</gene>
<dbReference type="FunFam" id="3.30.70.2630:FF:000002">
    <property type="entry name" value="Telomerase reverse transcriptase"/>
    <property type="match status" value="1"/>
</dbReference>
<reference evidence="16" key="1">
    <citation type="submission" date="2015-06" db="UniProtKB">
        <authorList>
            <consortium name="EnsemblPlants"/>
        </authorList>
    </citation>
    <scope>IDENTIFICATION</scope>
</reference>
<dbReference type="GO" id="GO:0003720">
    <property type="term" value="F:telomerase activity"/>
    <property type="evidence" value="ECO:0007669"/>
    <property type="project" value="InterPro"/>
</dbReference>
<keyword evidence="6 14" id="KW-0548">Nucleotidyltransferase</keyword>
<dbReference type="eggNOG" id="KOG1005">
    <property type="taxonomic scope" value="Eukaryota"/>
</dbReference>
<evidence type="ECO:0000256" key="11">
    <source>
        <dbReference type="ARBA" id="ARBA00023125"/>
    </source>
</evidence>
<evidence type="ECO:0000313" key="17">
    <source>
        <dbReference type="Proteomes" id="UP000007306"/>
    </source>
</evidence>
<keyword evidence="7 14" id="KW-0479">Metal-binding</keyword>
<evidence type="ECO:0000256" key="3">
    <source>
        <dbReference type="ARBA" id="ARBA00016182"/>
    </source>
</evidence>
<comment type="function">
    <text evidence="14">Telomerase is a ribonucleoprotein enzyme essential for the replication of chromosome termini in most eukaryotes. It elongates telomeres. It is a reverse transcriptase that adds simple sequence repeats to chromosome ends by copying a template sequence within the RNA component of the enzyme.</text>
</comment>
<dbReference type="CDD" id="cd01648">
    <property type="entry name" value="TERT"/>
    <property type="match status" value="1"/>
</dbReference>
<dbReference type="Proteomes" id="UP000007306">
    <property type="component" value="Chromosome 12"/>
</dbReference>
<dbReference type="PRINTS" id="PR01365">
    <property type="entry name" value="TELOMERASERT"/>
</dbReference>
<organism evidence="16 17">
    <name type="scientific">Oryza glaberrima</name>
    <name type="common">African rice</name>
    <dbReference type="NCBI Taxonomy" id="4538"/>
    <lineage>
        <taxon>Eukaryota</taxon>
        <taxon>Viridiplantae</taxon>
        <taxon>Streptophyta</taxon>
        <taxon>Embryophyta</taxon>
        <taxon>Tracheophyta</taxon>
        <taxon>Spermatophyta</taxon>
        <taxon>Magnoliopsida</taxon>
        <taxon>Liliopsida</taxon>
        <taxon>Poales</taxon>
        <taxon>Poaceae</taxon>
        <taxon>BOP clade</taxon>
        <taxon>Oryzoideae</taxon>
        <taxon>Oryzeae</taxon>
        <taxon>Oryzinae</taxon>
        <taxon>Oryza</taxon>
    </lineage>
</organism>
<dbReference type="GO" id="GO:0046872">
    <property type="term" value="F:metal ion binding"/>
    <property type="evidence" value="ECO:0007669"/>
    <property type="project" value="UniProtKB-KW"/>
</dbReference>
<comment type="catalytic activity">
    <reaction evidence="13 14">
        <text>DNA(n) + a 2'-deoxyribonucleoside 5'-triphosphate = DNA(n+1) + diphosphate</text>
        <dbReference type="Rhea" id="RHEA:22508"/>
        <dbReference type="Rhea" id="RHEA-COMP:17339"/>
        <dbReference type="Rhea" id="RHEA-COMP:17340"/>
        <dbReference type="ChEBI" id="CHEBI:33019"/>
        <dbReference type="ChEBI" id="CHEBI:61560"/>
        <dbReference type="ChEBI" id="CHEBI:173112"/>
        <dbReference type="EC" id="2.7.7.49"/>
    </reaction>
</comment>
<dbReference type="Pfam" id="PF21399">
    <property type="entry name" value="TERT_C"/>
    <property type="match status" value="1"/>
</dbReference>
<evidence type="ECO:0000256" key="12">
    <source>
        <dbReference type="ARBA" id="ARBA00023242"/>
    </source>
</evidence>
<keyword evidence="5 14" id="KW-0808">Transferase</keyword>
<proteinExistence type="inferred from homology"/>
<feature type="domain" description="Reverse transcriptase" evidence="15">
    <location>
        <begin position="741"/>
        <end position="1066"/>
    </location>
</feature>
<dbReference type="InterPro" id="IPR000477">
    <property type="entry name" value="RT_dom"/>
</dbReference>
<dbReference type="InterPro" id="IPR003545">
    <property type="entry name" value="Telomerase_RT"/>
</dbReference>
<evidence type="ECO:0000256" key="14">
    <source>
        <dbReference type="RuleBase" id="RU365061"/>
    </source>
</evidence>
<dbReference type="EnsemblPlants" id="ORGLA12G0086500.1">
    <property type="protein sequence ID" value="ORGLA12G0086500.1"/>
    <property type="gene ID" value="ORGLA12G0086500"/>
</dbReference>
<keyword evidence="8 14" id="KW-0460">Magnesium</keyword>
<evidence type="ECO:0000256" key="8">
    <source>
        <dbReference type="ARBA" id="ARBA00022842"/>
    </source>
</evidence>
<dbReference type="Pfam" id="PF12009">
    <property type="entry name" value="Telomerase_RBD"/>
    <property type="match status" value="1"/>
</dbReference>
<accession>I1R5Q9</accession>
<dbReference type="Gene3D" id="1.10.10.1970">
    <property type="entry name" value="TERT catalytic subunit-like"/>
    <property type="match status" value="1"/>
</dbReference>
<evidence type="ECO:0000256" key="1">
    <source>
        <dbReference type="ARBA" id="ARBA00008001"/>
    </source>
</evidence>
<dbReference type="Gene3D" id="3.30.70.2630">
    <property type="match status" value="1"/>
</dbReference>
<sequence>MPRWRRRRVAPGGQVPPELRLAYGARALTLGRAVFSLLPSPRHRESPCPACRGRVASGCLACRRWEHLLRDGDPVAYRRLITRAVCAIAADDLSAPPPPRYTPGNSGHSQARLVREMMKSIVADQSHGTKNVLCNGLHEGGQSICISDLVSSSSWSILLHRIGDLLMCYLLRCTSIFLPVKKNDYFQVSGVPLNVVLRNPIFASTVARKHQPQTTKAKCHTCYLWKSANMAENISICHDSSNSGVNSSFSSTCKIVTQQSCETCDSIRRAESKDPSEGCNCPKFPSDGRSGECCNCYTHNTRKRKRLYSWQRRSKKKQVCSVDDSSAEWSKLNGSNFNMSNGPSENLAGKMNDQAQSVELTVDNTSLARSNDDSSSEIKVINATILSSEKSPCSVFDIRGSQGLSCHYSLSEVQYQSTCPQVGPSSYLHLNSCSICFNCIISNASKHLSLDSLISRNGIFYNRRTTYSVFHCKHILSKRKRPDALSLVKHIFGINSCCASLLKYNCHESTIRKSNCLCCWLPKSIKNLIRNSKRCQYKKLFLKHCSVKCKVAPDVTKNDGKAHYSPGGKAAYYDRSFSRLEAYSTHQQVASFVWAVLKRIVPKPLLGNSFGKRSLRTNIWKFIKLRRFETFQLSDCIGDLKVSHYSWLSNIEFSNCFCSAIIGKQTGSSTSAEEQKQKNILHCWISWLFSDIVIPVVRTYFYVTERESKRYDVFYYPKSVWRDLTSNAIASLNKKNFRILRGEPRKAVRHLNCSSRVRFLPKAKDMRPLVNLRAKSKDANLNKCHLIMKKLRDEKPEMFGSSVFDYNNVHQNLSQFISSKRSQLMKKLKVYIVVADVSKAFDCVSHDMVLKMIDDAFKCDEYTVRKCSKVICNRSKNSLYRFDSNASIGNGNSIYDLSIQLSSGGGIFVDQGTICRILKEQFHHLLYEQIKCNILKIGQKYYLQQVGIAQGSKLSPNLCSLYYGHLENSVLSKFLHDSKLNAGEAFSEPEYLLMRFIDDFIFISFSLEHAQKFLNRMRRGFVFYNCYMNDSKYGFNFCAGNSEPSSNRLYRGDDGVSFMPWSGLLINCETLEIQADYTRYLDITIISTITVKMHSSTKYIHSKLCHYMRPKCHPIFYDSNINSPGTIRVNIYQAFLLCAMKFHCYIRSISDANVSKLELLQVIKRTFRYMHSLIVRRMQDVELHYNVRPVLKLRRKETIWLGLTAYIRVLQQKQSRYKDMLTLLTAELGRYCHLGHECDTLRYAVDDSHSSMFWKFKF</sequence>
<comment type="similarity">
    <text evidence="1 14">Belongs to the reverse transcriptase family. Telomerase subfamily.</text>
</comment>
<dbReference type="Gene3D" id="1.10.132.70">
    <property type="match status" value="1"/>
</dbReference>
<dbReference type="GO" id="GO:0000333">
    <property type="term" value="C:telomerase catalytic core complex"/>
    <property type="evidence" value="ECO:0007669"/>
    <property type="project" value="TreeGrafter"/>
</dbReference>
<comment type="subcellular location">
    <subcellularLocation>
        <location evidence="14">Nucleus</location>
    </subcellularLocation>
    <subcellularLocation>
        <location evidence="14">Chromosome</location>
        <location evidence="14">Telomere</location>
    </subcellularLocation>
</comment>
<dbReference type="SMART" id="SM00975">
    <property type="entry name" value="Telomerase_RBD"/>
    <property type="match status" value="1"/>
</dbReference>
<evidence type="ECO:0000256" key="6">
    <source>
        <dbReference type="ARBA" id="ARBA00022695"/>
    </source>
</evidence>
<reference evidence="16 17" key="2">
    <citation type="submission" date="2018-04" db="EMBL/GenBank/DDBJ databases">
        <title>OglaRS2 (Oryza glaberrima Reference Sequence Version 2).</title>
        <authorList>
            <person name="Zhang J."/>
            <person name="Kudrna D."/>
            <person name="Lee S."/>
            <person name="Talag J."/>
            <person name="Rajasekar S."/>
            <person name="Wing R.A."/>
        </authorList>
    </citation>
    <scope>NUCLEOTIDE SEQUENCE [LARGE SCALE GENOMIC DNA]</scope>
    <source>
        <strain evidence="16 17">cv. IRGC 96717</strain>
    </source>
</reference>
<keyword evidence="12 14" id="KW-0539">Nucleus</keyword>
<dbReference type="InterPro" id="IPR043502">
    <property type="entry name" value="DNA/RNA_pol_sf"/>
</dbReference>